<protein>
    <recommendedName>
        <fullName evidence="5">Survival protein SurE-like phosphatase/nucleotidase domain-containing protein</fullName>
    </recommendedName>
</protein>
<dbReference type="InterPro" id="IPR030048">
    <property type="entry name" value="SurE"/>
</dbReference>
<evidence type="ECO:0000256" key="1">
    <source>
        <dbReference type="ARBA" id="ARBA00011062"/>
    </source>
</evidence>
<dbReference type="InterPro" id="IPR002828">
    <property type="entry name" value="SurE-like_Pase/nucleotidase"/>
</dbReference>
<gene>
    <name evidence="6" type="ORF">AAE3_LOCUS4985</name>
</gene>
<dbReference type="PANTHER" id="PTHR30457:SF0">
    <property type="entry name" value="PHOSPHATASE, PUTATIVE (AFU_ORTHOLOGUE AFUA_4G01070)-RELATED"/>
    <property type="match status" value="1"/>
</dbReference>
<feature type="chain" id="PRO_5035929140" description="Survival protein SurE-like phosphatase/nucleotidase domain-containing protein" evidence="4">
    <location>
        <begin position="19"/>
        <end position="297"/>
    </location>
</feature>
<dbReference type="AlphaFoldDB" id="A0A8S0WQ20"/>
<dbReference type="OrthoDB" id="4018688at2759"/>
<dbReference type="SUPFAM" id="SSF64167">
    <property type="entry name" value="SurE-like"/>
    <property type="match status" value="1"/>
</dbReference>
<evidence type="ECO:0000256" key="4">
    <source>
        <dbReference type="SAM" id="SignalP"/>
    </source>
</evidence>
<dbReference type="Proteomes" id="UP000467700">
    <property type="component" value="Unassembled WGS sequence"/>
</dbReference>
<name>A0A8S0WQ20_CYCAE</name>
<evidence type="ECO:0000256" key="3">
    <source>
        <dbReference type="ARBA" id="ARBA00022801"/>
    </source>
</evidence>
<feature type="domain" description="Survival protein SurE-like phosphatase/nucleotidase" evidence="5">
    <location>
        <begin position="21"/>
        <end position="239"/>
    </location>
</feature>
<organism evidence="6 7">
    <name type="scientific">Cyclocybe aegerita</name>
    <name type="common">Black poplar mushroom</name>
    <name type="synonym">Agrocybe aegerita</name>
    <dbReference type="NCBI Taxonomy" id="1973307"/>
    <lineage>
        <taxon>Eukaryota</taxon>
        <taxon>Fungi</taxon>
        <taxon>Dikarya</taxon>
        <taxon>Basidiomycota</taxon>
        <taxon>Agaricomycotina</taxon>
        <taxon>Agaricomycetes</taxon>
        <taxon>Agaricomycetidae</taxon>
        <taxon>Agaricales</taxon>
        <taxon>Agaricineae</taxon>
        <taxon>Bolbitiaceae</taxon>
        <taxon>Cyclocybe</taxon>
    </lineage>
</organism>
<comment type="similarity">
    <text evidence="1">Belongs to the SurE nucleotidase family.</text>
</comment>
<keyword evidence="3" id="KW-0378">Hydrolase</keyword>
<dbReference type="Gene3D" id="3.40.1210.10">
    <property type="entry name" value="Survival protein SurE-like phosphatase/nucleotidase"/>
    <property type="match status" value="1"/>
</dbReference>
<keyword evidence="2" id="KW-0479">Metal-binding</keyword>
<evidence type="ECO:0000313" key="6">
    <source>
        <dbReference type="EMBL" id="CAA7262642.1"/>
    </source>
</evidence>
<dbReference type="GO" id="GO:0008252">
    <property type="term" value="F:nucleotidase activity"/>
    <property type="evidence" value="ECO:0007669"/>
    <property type="project" value="InterPro"/>
</dbReference>
<dbReference type="InterPro" id="IPR036523">
    <property type="entry name" value="SurE-like_sf"/>
</dbReference>
<evidence type="ECO:0000259" key="5">
    <source>
        <dbReference type="Pfam" id="PF01975"/>
    </source>
</evidence>
<dbReference type="Pfam" id="PF01975">
    <property type="entry name" value="SurE"/>
    <property type="match status" value="1"/>
</dbReference>
<keyword evidence="7" id="KW-1185">Reference proteome</keyword>
<proteinExistence type="inferred from homology"/>
<sequence length="297" mass="30342">MRSFSSLLALSILAVCGAQKVVLTNDDGWATAQIRAEYNALKAAGFDVILSAPTVNKSGTGSSTTTPTVLTSPCQFNTCPAGSPAVGFNATDPRINYVNAFPVDSVRYGIQTLSPQFFGTRPDFVISGANIGTNLGSVGNSGTVGAASEAALEGIPSVAFSGASGSQVSYTTLSDTGAASTRAANIYTDLILKFTNALLNNSGPILPPGISVNVNFASISNCPSASSYKFVFTRLLANSAQTDVTTCGTDHLTAEGTVITRGCIATVSVFNATTKRDVGASSQAVVLNKVAPILSCL</sequence>
<accession>A0A8S0WQ20</accession>
<comment type="caution">
    <text evidence="6">The sequence shown here is derived from an EMBL/GenBank/DDBJ whole genome shotgun (WGS) entry which is preliminary data.</text>
</comment>
<evidence type="ECO:0000256" key="2">
    <source>
        <dbReference type="ARBA" id="ARBA00022723"/>
    </source>
</evidence>
<dbReference type="GO" id="GO:0046872">
    <property type="term" value="F:metal ion binding"/>
    <property type="evidence" value="ECO:0007669"/>
    <property type="project" value="UniProtKB-KW"/>
</dbReference>
<dbReference type="EMBL" id="CACVBS010000036">
    <property type="protein sequence ID" value="CAA7262642.1"/>
    <property type="molecule type" value="Genomic_DNA"/>
</dbReference>
<feature type="signal peptide" evidence="4">
    <location>
        <begin position="1"/>
        <end position="18"/>
    </location>
</feature>
<evidence type="ECO:0000313" key="7">
    <source>
        <dbReference type="Proteomes" id="UP000467700"/>
    </source>
</evidence>
<dbReference type="PANTHER" id="PTHR30457">
    <property type="entry name" value="5'-NUCLEOTIDASE SURE"/>
    <property type="match status" value="1"/>
</dbReference>
<keyword evidence="4" id="KW-0732">Signal</keyword>
<reference evidence="6 7" key="1">
    <citation type="submission" date="2020-01" db="EMBL/GenBank/DDBJ databases">
        <authorList>
            <person name="Gupta K D."/>
        </authorList>
    </citation>
    <scope>NUCLEOTIDE SEQUENCE [LARGE SCALE GENOMIC DNA]</scope>
</reference>